<dbReference type="Pfam" id="PF03745">
    <property type="entry name" value="DUF309"/>
    <property type="match status" value="1"/>
</dbReference>
<feature type="compositionally biased region" description="Basic and acidic residues" evidence="1">
    <location>
        <begin position="1"/>
        <end position="21"/>
    </location>
</feature>
<dbReference type="PANTHER" id="PTHR34796">
    <property type="entry name" value="EXPRESSED PROTEIN"/>
    <property type="match status" value="1"/>
</dbReference>
<reference evidence="2 3" key="1">
    <citation type="submission" date="2020-11" db="EMBL/GenBank/DDBJ databases">
        <title>Pseudonocardia abyssalis sp. nov. and Pseudonocardia oceani sp. nov., description and phylogenomic analysis of two novel actinomycetes isolated from the deep Southern Ocean.</title>
        <authorList>
            <person name="Parra J."/>
        </authorList>
    </citation>
    <scope>NUCLEOTIDE SEQUENCE [LARGE SCALE GENOMIC DNA]</scope>
    <source>
        <strain evidence="3">KRD185</strain>
    </source>
</reference>
<protein>
    <submittedName>
        <fullName evidence="2">DUF309 domain-containing protein</fullName>
    </submittedName>
</protein>
<dbReference type="PANTHER" id="PTHR34796:SF1">
    <property type="entry name" value="EXPRESSED PROTEIN"/>
    <property type="match status" value="1"/>
</dbReference>
<evidence type="ECO:0000313" key="3">
    <source>
        <dbReference type="Proteomes" id="UP000694300"/>
    </source>
</evidence>
<dbReference type="InterPro" id="IPR005500">
    <property type="entry name" value="DUF309"/>
</dbReference>
<evidence type="ECO:0000313" key="2">
    <source>
        <dbReference type="EMBL" id="MBW0131522.1"/>
    </source>
</evidence>
<sequence length="158" mass="16744">MTARDRDEAGRARNARPRDAAGRPLPHGADGVERVPEDLVLTADEAVAEAQRLLDAGLPFGAHEVLEGAWKAAPEAERGLWRGLAQVAVGLTHAQRGNARGAVALLDRGADHVRRWVGDAPARLDLPGLTAHADALARRIEGGATPTADDLNPRLTRT</sequence>
<proteinExistence type="predicted"/>
<accession>A0ABS6UH45</accession>
<organism evidence="2 3">
    <name type="scientific">Pseudonocardia oceani</name>
    <dbReference type="NCBI Taxonomy" id="2792013"/>
    <lineage>
        <taxon>Bacteria</taxon>
        <taxon>Bacillati</taxon>
        <taxon>Actinomycetota</taxon>
        <taxon>Actinomycetes</taxon>
        <taxon>Pseudonocardiales</taxon>
        <taxon>Pseudonocardiaceae</taxon>
        <taxon>Pseudonocardia</taxon>
    </lineage>
</organism>
<dbReference type="EMBL" id="JADQDF010000001">
    <property type="protein sequence ID" value="MBW0131522.1"/>
    <property type="molecule type" value="Genomic_DNA"/>
</dbReference>
<dbReference type="Proteomes" id="UP000694300">
    <property type="component" value="Unassembled WGS sequence"/>
</dbReference>
<gene>
    <name evidence="2" type="ORF">I4I82_28130</name>
</gene>
<keyword evidence="3" id="KW-1185">Reference proteome</keyword>
<evidence type="ECO:0000256" key="1">
    <source>
        <dbReference type="SAM" id="MobiDB-lite"/>
    </source>
</evidence>
<name>A0ABS6UH45_9PSEU</name>
<feature type="region of interest" description="Disordered" evidence="1">
    <location>
        <begin position="1"/>
        <end position="34"/>
    </location>
</feature>
<comment type="caution">
    <text evidence="2">The sequence shown here is derived from an EMBL/GenBank/DDBJ whole genome shotgun (WGS) entry which is preliminary data.</text>
</comment>
<dbReference type="RefSeq" id="WP_218596238.1">
    <property type="nucleotide sequence ID" value="NZ_JADQDF010000001.1"/>
</dbReference>